<evidence type="ECO:0000313" key="1">
    <source>
        <dbReference type="EMBL" id="KAA9131827.1"/>
    </source>
</evidence>
<sequence>MLKVERVSPNRLDIELGGKMDSEAMRVALDALVDKSAGIQNGRMLFDVASYALPTFGALRVEFSQMPRMFRFIRQFRRAAVLADAGWLKAASEIEGLLIPGLEIKAFSREQRTEAEQWLDSPIG</sequence>
<dbReference type="Proteomes" id="UP000325372">
    <property type="component" value="Unassembled WGS sequence"/>
</dbReference>
<dbReference type="EMBL" id="VYXP01000004">
    <property type="protein sequence ID" value="KAA9131827.1"/>
    <property type="molecule type" value="Genomic_DNA"/>
</dbReference>
<protein>
    <submittedName>
        <fullName evidence="1">STAS/SEC14 domain-containing protein</fullName>
    </submittedName>
</protein>
<dbReference type="SUPFAM" id="SSF52091">
    <property type="entry name" value="SpoIIaa-like"/>
    <property type="match status" value="1"/>
</dbReference>
<dbReference type="RefSeq" id="WP_150863617.1">
    <property type="nucleotide sequence ID" value="NZ_VYXP01000004.1"/>
</dbReference>
<proteinExistence type="predicted"/>
<dbReference type="InterPro" id="IPR036513">
    <property type="entry name" value="STAS_dom_sf"/>
</dbReference>
<gene>
    <name evidence="1" type="ORF">F3N42_06505</name>
</gene>
<dbReference type="Gene3D" id="3.40.50.10600">
    <property type="entry name" value="SpoIIaa-like domains"/>
    <property type="match status" value="1"/>
</dbReference>
<keyword evidence="2" id="KW-1185">Reference proteome</keyword>
<dbReference type="Pfam" id="PF11964">
    <property type="entry name" value="SpoIIAA-like"/>
    <property type="match status" value="1"/>
</dbReference>
<reference evidence="1 2" key="1">
    <citation type="submission" date="2019-09" db="EMBL/GenBank/DDBJ databases">
        <title>Wenzhouxiangella sp. Genome sequencing and assembly.</title>
        <authorList>
            <person name="Zhang R."/>
        </authorList>
    </citation>
    <scope>NUCLEOTIDE SEQUENCE [LARGE SCALE GENOMIC DNA]</scope>
    <source>
        <strain evidence="1 2">W260</strain>
    </source>
</reference>
<dbReference type="InterPro" id="IPR038396">
    <property type="entry name" value="SpoIIAA-like_sf"/>
</dbReference>
<evidence type="ECO:0000313" key="2">
    <source>
        <dbReference type="Proteomes" id="UP000325372"/>
    </source>
</evidence>
<accession>A0A5N0TCM8</accession>
<dbReference type="AlphaFoldDB" id="A0A5N0TCM8"/>
<name>A0A5N0TCM8_9GAMM</name>
<comment type="caution">
    <text evidence="1">The sequence shown here is derived from an EMBL/GenBank/DDBJ whole genome shotgun (WGS) entry which is preliminary data.</text>
</comment>
<dbReference type="InterPro" id="IPR021866">
    <property type="entry name" value="SpoIIAA-like"/>
</dbReference>
<organism evidence="1 2">
    <name type="scientific">Marinihelvus fidelis</name>
    <dbReference type="NCBI Taxonomy" id="2613842"/>
    <lineage>
        <taxon>Bacteria</taxon>
        <taxon>Pseudomonadati</taxon>
        <taxon>Pseudomonadota</taxon>
        <taxon>Gammaproteobacteria</taxon>
        <taxon>Chromatiales</taxon>
        <taxon>Wenzhouxiangellaceae</taxon>
        <taxon>Marinihelvus</taxon>
    </lineage>
</organism>